<feature type="region of interest" description="Disordered" evidence="1">
    <location>
        <begin position="55"/>
        <end position="76"/>
    </location>
</feature>
<dbReference type="EMBL" id="CAJOBI010173078">
    <property type="protein sequence ID" value="CAF4897090.1"/>
    <property type="molecule type" value="Genomic_DNA"/>
</dbReference>
<reference evidence="2" key="1">
    <citation type="submission" date="2021-02" db="EMBL/GenBank/DDBJ databases">
        <authorList>
            <person name="Nowell W R."/>
        </authorList>
    </citation>
    <scope>NUCLEOTIDE SEQUENCE</scope>
</reference>
<evidence type="ECO:0000313" key="2">
    <source>
        <dbReference type="EMBL" id="CAF4897090.1"/>
    </source>
</evidence>
<comment type="caution">
    <text evidence="2">The sequence shown here is derived from an EMBL/GenBank/DDBJ whole genome shotgun (WGS) entry which is preliminary data.</text>
</comment>
<dbReference type="AlphaFoldDB" id="A0A8S3CIE4"/>
<name>A0A8S3CIE4_9BILA</name>
<feature type="compositionally biased region" description="Polar residues" evidence="1">
    <location>
        <begin position="67"/>
        <end position="76"/>
    </location>
</feature>
<accession>A0A8S3CIE4</accession>
<protein>
    <submittedName>
        <fullName evidence="2">Uncharacterized protein</fullName>
    </submittedName>
</protein>
<sequence length="76" mass="8702">MQQRVIDGAWRVQPLDDVYYFGGQNPHNQRAVISHKAIWPNEFSFERDHIIGTEGNHWNGFSKGSDKTNGQSGLYP</sequence>
<gene>
    <name evidence="2" type="ORF">SMN809_LOCUS51555</name>
</gene>
<evidence type="ECO:0000256" key="1">
    <source>
        <dbReference type="SAM" id="MobiDB-lite"/>
    </source>
</evidence>
<dbReference type="Gene3D" id="2.30.30.40">
    <property type="entry name" value="SH3 Domains"/>
    <property type="match status" value="1"/>
</dbReference>
<evidence type="ECO:0000313" key="3">
    <source>
        <dbReference type="Proteomes" id="UP000676336"/>
    </source>
</evidence>
<proteinExistence type="predicted"/>
<dbReference type="Proteomes" id="UP000676336">
    <property type="component" value="Unassembled WGS sequence"/>
</dbReference>
<feature type="non-terminal residue" evidence="2">
    <location>
        <position position="76"/>
    </location>
</feature>
<organism evidence="2 3">
    <name type="scientific">Rotaria magnacalcarata</name>
    <dbReference type="NCBI Taxonomy" id="392030"/>
    <lineage>
        <taxon>Eukaryota</taxon>
        <taxon>Metazoa</taxon>
        <taxon>Spiralia</taxon>
        <taxon>Gnathifera</taxon>
        <taxon>Rotifera</taxon>
        <taxon>Eurotatoria</taxon>
        <taxon>Bdelloidea</taxon>
        <taxon>Philodinida</taxon>
        <taxon>Philodinidae</taxon>
        <taxon>Rotaria</taxon>
    </lineage>
</organism>